<name>A0AAV0YH23_VICFA</name>
<dbReference type="EMBL" id="CATIWC010003453">
    <property type="protein sequence ID" value="CAI8585310.1"/>
    <property type="molecule type" value="Genomic_DNA"/>
</dbReference>
<keyword evidence="3" id="KW-1185">Reference proteome</keyword>
<reference evidence="2 3" key="1">
    <citation type="submission" date="2023-01" db="EMBL/GenBank/DDBJ databases">
        <authorList>
            <person name="Kreplak J."/>
        </authorList>
    </citation>
    <scope>NUCLEOTIDE SEQUENCE [LARGE SCALE GENOMIC DNA]</scope>
</reference>
<evidence type="ECO:0000256" key="1">
    <source>
        <dbReference type="SAM" id="MobiDB-lite"/>
    </source>
</evidence>
<gene>
    <name evidence="2" type="ORF">VFH_U117560</name>
</gene>
<evidence type="ECO:0000313" key="3">
    <source>
        <dbReference type="Proteomes" id="UP001157006"/>
    </source>
</evidence>
<feature type="region of interest" description="Disordered" evidence="1">
    <location>
        <begin position="74"/>
        <end position="95"/>
    </location>
</feature>
<sequence length="124" mass="14617">MIFKILKHFNIGILNLQYRSPSMALEFSQCTLTNMEYFLDKDRHLYYFRVSKNGKKIYNFDDSAEFVDAATEPHMVDDQPINTPHGAPQIDADMQDDEQGLVKVRQDERYEGDYRRRDAFEVAQ</sequence>
<protein>
    <submittedName>
        <fullName evidence="2">Uncharacterized protein</fullName>
    </submittedName>
</protein>
<proteinExistence type="predicted"/>
<comment type="caution">
    <text evidence="2">The sequence shown here is derived from an EMBL/GenBank/DDBJ whole genome shotgun (WGS) entry which is preliminary data.</text>
</comment>
<evidence type="ECO:0000313" key="2">
    <source>
        <dbReference type="EMBL" id="CAI8585310.1"/>
    </source>
</evidence>
<organism evidence="2 3">
    <name type="scientific">Vicia faba</name>
    <name type="common">Broad bean</name>
    <name type="synonym">Faba vulgaris</name>
    <dbReference type="NCBI Taxonomy" id="3906"/>
    <lineage>
        <taxon>Eukaryota</taxon>
        <taxon>Viridiplantae</taxon>
        <taxon>Streptophyta</taxon>
        <taxon>Embryophyta</taxon>
        <taxon>Tracheophyta</taxon>
        <taxon>Spermatophyta</taxon>
        <taxon>Magnoliopsida</taxon>
        <taxon>eudicotyledons</taxon>
        <taxon>Gunneridae</taxon>
        <taxon>Pentapetalae</taxon>
        <taxon>rosids</taxon>
        <taxon>fabids</taxon>
        <taxon>Fabales</taxon>
        <taxon>Fabaceae</taxon>
        <taxon>Papilionoideae</taxon>
        <taxon>50 kb inversion clade</taxon>
        <taxon>NPAAA clade</taxon>
        <taxon>Hologalegina</taxon>
        <taxon>IRL clade</taxon>
        <taxon>Fabeae</taxon>
        <taxon>Vicia</taxon>
    </lineage>
</organism>
<accession>A0AAV0YH23</accession>
<dbReference type="AlphaFoldDB" id="A0AAV0YH23"/>
<dbReference type="Proteomes" id="UP001157006">
    <property type="component" value="Unassembled WGS sequence"/>
</dbReference>